<dbReference type="PROSITE" id="PS51278">
    <property type="entry name" value="GATASE_TYPE_2"/>
    <property type="match status" value="1"/>
</dbReference>
<dbReference type="GO" id="GO:0005524">
    <property type="term" value="F:ATP binding"/>
    <property type="evidence" value="ECO:0007669"/>
    <property type="project" value="UniProtKB-KW"/>
</dbReference>
<evidence type="ECO:0000313" key="12">
    <source>
        <dbReference type="EnsemblPlants" id="AET4Gv20505300.8"/>
    </source>
</evidence>
<evidence type="ECO:0000256" key="1">
    <source>
        <dbReference type="ARBA" id="ARBA00012737"/>
    </source>
</evidence>
<dbReference type="InterPro" id="IPR050795">
    <property type="entry name" value="Asn_Synthetase"/>
</dbReference>
<sequence length="423" mass="48311">MLDGVFSFVLYDTRNKTYMAARDAVGVNPLYFGRGSDGSVWIASEMKALHEDCPKFELFPPGNLYSSAAGGFRRWYNPQWFAEHVPATAYQPLVLREAFEKAVIKRLMTDVPFGVLLSGGLDSSLVASVTKRHLIETEAAKKFGTELHSFVVGLEGSPDLKAAREVADYLGTIHHEFHFTVQDGIDAIEEVIYHNETYDVTTIRASTPMFLMARKIKALGVKMVLSGEGSDELLGGYLYFHYAPNKEEFHKETCRKVKALHQYDCLRANKATSAWGLEVRVPFLDKEFIDVAMSMDPEWKLYDADLGRIEKWVLRKAFDDEKEPYLPRHILYRQKEQFSDGVGYNWIDGLKAFTEQQVTDEMMKNAAEEYPYNTPINKEAYYYRMIFERLYPQESARETVPWGPSIACSTPAAIEWVAQWKAS</sequence>
<evidence type="ECO:0000256" key="6">
    <source>
        <dbReference type="ARBA" id="ARBA00022888"/>
    </source>
</evidence>
<dbReference type="PANTHER" id="PTHR11772">
    <property type="entry name" value="ASPARAGINE SYNTHETASE"/>
    <property type="match status" value="1"/>
</dbReference>
<evidence type="ECO:0000313" key="13">
    <source>
        <dbReference type="Proteomes" id="UP000015105"/>
    </source>
</evidence>
<dbReference type="FunFam" id="3.40.50.620:FF:000055">
    <property type="entry name" value="Asparagine synthetase [glutamine-hydrolyzing]"/>
    <property type="match status" value="1"/>
</dbReference>
<dbReference type="GO" id="GO:0006529">
    <property type="term" value="P:asparagine biosynthetic process"/>
    <property type="evidence" value="ECO:0007669"/>
    <property type="project" value="UniProtKB-KW"/>
</dbReference>
<reference evidence="13" key="2">
    <citation type="journal article" date="2017" name="Nat. Plants">
        <title>The Aegilops tauschii genome reveals multiple impacts of transposons.</title>
        <authorList>
            <person name="Zhao G."/>
            <person name="Zou C."/>
            <person name="Li K."/>
            <person name="Wang K."/>
            <person name="Li T."/>
            <person name="Gao L."/>
            <person name="Zhang X."/>
            <person name="Wang H."/>
            <person name="Yang Z."/>
            <person name="Liu X."/>
            <person name="Jiang W."/>
            <person name="Mao L."/>
            <person name="Kong X."/>
            <person name="Jiao Y."/>
            <person name="Jia J."/>
        </authorList>
    </citation>
    <scope>NUCLEOTIDE SEQUENCE [LARGE SCALE GENOMIC DNA]</scope>
    <source>
        <strain evidence="13">cv. AL8/78</strain>
    </source>
</reference>
<keyword evidence="5 9" id="KW-0067">ATP-binding</keyword>
<dbReference type="GO" id="GO:0004066">
    <property type="term" value="F:asparagine synthase (glutamine-hydrolyzing) activity"/>
    <property type="evidence" value="ECO:0007669"/>
    <property type="project" value="UniProtKB-EC"/>
</dbReference>
<reference evidence="12" key="5">
    <citation type="journal article" date="2021" name="G3 (Bethesda)">
        <title>Aegilops tauschii genome assembly Aet v5.0 features greater sequence contiguity and improved annotation.</title>
        <authorList>
            <person name="Wang L."/>
            <person name="Zhu T."/>
            <person name="Rodriguez J.C."/>
            <person name="Deal K.R."/>
            <person name="Dubcovsky J."/>
            <person name="McGuire P.E."/>
            <person name="Lux T."/>
            <person name="Spannagl M."/>
            <person name="Mayer K.F.X."/>
            <person name="Baldrich P."/>
            <person name="Meyers B.C."/>
            <person name="Huo N."/>
            <person name="Gu Y.Q."/>
            <person name="Zhou H."/>
            <person name="Devos K.M."/>
            <person name="Bennetzen J.L."/>
            <person name="Unver T."/>
            <person name="Budak H."/>
            <person name="Gulick P.J."/>
            <person name="Galiba G."/>
            <person name="Kalapos B."/>
            <person name="Nelson D.R."/>
            <person name="Li P."/>
            <person name="You F.M."/>
            <person name="Luo M.C."/>
            <person name="Dvorak J."/>
        </authorList>
    </citation>
    <scope>NUCLEOTIDE SEQUENCE [LARGE SCALE GENOMIC DNA]</scope>
    <source>
        <strain evidence="12">cv. AL8/78</strain>
    </source>
</reference>
<dbReference type="PIRSF" id="PIRSF001589">
    <property type="entry name" value="Asn_synthetase_glu-h"/>
    <property type="match status" value="1"/>
</dbReference>
<feature type="binding site" evidence="9">
    <location>
        <begin position="226"/>
        <end position="227"/>
    </location>
    <ligand>
        <name>ATP</name>
        <dbReference type="ChEBI" id="CHEBI:30616"/>
    </ligand>
</feature>
<evidence type="ECO:0000256" key="7">
    <source>
        <dbReference type="ARBA" id="ARBA00029440"/>
    </source>
</evidence>
<dbReference type="InterPro" id="IPR017932">
    <property type="entry name" value="GATase_2_dom"/>
</dbReference>
<evidence type="ECO:0000256" key="9">
    <source>
        <dbReference type="PIRSR" id="PIRSR001589-2"/>
    </source>
</evidence>
<proteinExistence type="predicted"/>
<dbReference type="InterPro" id="IPR014729">
    <property type="entry name" value="Rossmann-like_a/b/a_fold"/>
</dbReference>
<name>A0A453IAS0_AEGTS</name>
<comment type="catalytic activity">
    <reaction evidence="8">
        <text>L-aspartate + L-glutamine + ATP + H2O = L-asparagine + L-glutamate + AMP + diphosphate + H(+)</text>
        <dbReference type="Rhea" id="RHEA:12228"/>
        <dbReference type="ChEBI" id="CHEBI:15377"/>
        <dbReference type="ChEBI" id="CHEBI:15378"/>
        <dbReference type="ChEBI" id="CHEBI:29985"/>
        <dbReference type="ChEBI" id="CHEBI:29991"/>
        <dbReference type="ChEBI" id="CHEBI:30616"/>
        <dbReference type="ChEBI" id="CHEBI:33019"/>
        <dbReference type="ChEBI" id="CHEBI:58048"/>
        <dbReference type="ChEBI" id="CHEBI:58359"/>
        <dbReference type="ChEBI" id="CHEBI:456215"/>
        <dbReference type="EC" id="6.3.5.4"/>
    </reaction>
</comment>
<dbReference type="Gramene" id="AET4Gv20505300.8">
    <property type="protein sequence ID" value="AET4Gv20505300.8"/>
    <property type="gene ID" value="AET4Gv20505300"/>
</dbReference>
<dbReference type="EC" id="6.3.5.4" evidence="1"/>
<dbReference type="InterPro" id="IPR024286">
    <property type="entry name" value="DUF3700"/>
</dbReference>
<keyword evidence="6" id="KW-0061">Asparagine biosynthesis</keyword>
<reference evidence="13" key="1">
    <citation type="journal article" date="2014" name="Science">
        <title>Ancient hybridizations among the ancestral genomes of bread wheat.</title>
        <authorList>
            <consortium name="International Wheat Genome Sequencing Consortium,"/>
            <person name="Marcussen T."/>
            <person name="Sandve S.R."/>
            <person name="Heier L."/>
            <person name="Spannagl M."/>
            <person name="Pfeifer M."/>
            <person name="Jakobsen K.S."/>
            <person name="Wulff B.B."/>
            <person name="Steuernagel B."/>
            <person name="Mayer K.F."/>
            <person name="Olsen O.A."/>
        </authorList>
    </citation>
    <scope>NUCLEOTIDE SEQUENCE [LARGE SCALE GENOMIC DNA]</scope>
    <source>
        <strain evidence="13">cv. AL8/78</strain>
    </source>
</reference>
<dbReference type="CDD" id="cd01991">
    <property type="entry name" value="Asn_synthase_B_C"/>
    <property type="match status" value="1"/>
</dbReference>
<evidence type="ECO:0000256" key="5">
    <source>
        <dbReference type="ARBA" id="ARBA00022840"/>
    </source>
</evidence>
<evidence type="ECO:0000259" key="11">
    <source>
        <dbReference type="PROSITE" id="PS51278"/>
    </source>
</evidence>
<dbReference type="InterPro" id="IPR029055">
    <property type="entry name" value="Ntn_hydrolases_N"/>
</dbReference>
<feature type="domain" description="Glutamine amidotransferase type-2" evidence="11">
    <location>
        <begin position="1"/>
        <end position="70"/>
    </location>
</feature>
<feature type="binding site" evidence="9">
    <location>
        <position position="116"/>
    </location>
    <ligand>
        <name>ATP</name>
        <dbReference type="ChEBI" id="CHEBI:30616"/>
    </ligand>
</feature>
<protein>
    <recommendedName>
        <fullName evidence="1">asparagine synthase (glutamine-hydrolyzing)</fullName>
        <ecNumber evidence="1">6.3.5.4</ecNumber>
    </recommendedName>
</protein>
<feature type="site" description="Important for beta-aspartyl-AMP intermediate formation" evidence="10">
    <location>
        <position position="228"/>
    </location>
</feature>
<organism evidence="12 13">
    <name type="scientific">Aegilops tauschii subsp. strangulata</name>
    <name type="common">Goatgrass</name>
    <dbReference type="NCBI Taxonomy" id="200361"/>
    <lineage>
        <taxon>Eukaryota</taxon>
        <taxon>Viridiplantae</taxon>
        <taxon>Streptophyta</taxon>
        <taxon>Embryophyta</taxon>
        <taxon>Tracheophyta</taxon>
        <taxon>Spermatophyta</taxon>
        <taxon>Magnoliopsida</taxon>
        <taxon>Liliopsida</taxon>
        <taxon>Poales</taxon>
        <taxon>Poaceae</taxon>
        <taxon>BOP clade</taxon>
        <taxon>Pooideae</taxon>
        <taxon>Triticodae</taxon>
        <taxon>Triticeae</taxon>
        <taxon>Triticinae</taxon>
        <taxon>Aegilops</taxon>
    </lineage>
</organism>
<dbReference type="NCBIfam" id="NF006949">
    <property type="entry name" value="PRK09431.1"/>
    <property type="match status" value="1"/>
</dbReference>
<dbReference type="GO" id="GO:0005829">
    <property type="term" value="C:cytosol"/>
    <property type="evidence" value="ECO:0007669"/>
    <property type="project" value="TreeGrafter"/>
</dbReference>
<evidence type="ECO:0000256" key="10">
    <source>
        <dbReference type="PIRSR" id="PIRSR001589-3"/>
    </source>
</evidence>
<dbReference type="InterPro" id="IPR006426">
    <property type="entry name" value="Asn_synth_AEB"/>
</dbReference>
<dbReference type="SUPFAM" id="SSF56235">
    <property type="entry name" value="N-terminal nucleophile aminohydrolases (Ntn hydrolases)"/>
    <property type="match status" value="1"/>
</dbReference>
<accession>A0A453IAS0</accession>
<feature type="binding site" evidence="9">
    <location>
        <position position="152"/>
    </location>
    <ligand>
        <name>ATP</name>
        <dbReference type="ChEBI" id="CHEBI:30616"/>
    </ligand>
</feature>
<dbReference type="Proteomes" id="UP000015105">
    <property type="component" value="Chromosome 4D"/>
</dbReference>
<dbReference type="Gene3D" id="3.60.20.10">
    <property type="entry name" value="Glutamine Phosphoribosylpyrophosphate, subunit 1, domain 1"/>
    <property type="match status" value="1"/>
</dbReference>
<dbReference type="EnsemblPlants" id="AET4Gv20505300.8">
    <property type="protein sequence ID" value="AET4Gv20505300.8"/>
    <property type="gene ID" value="AET4Gv20505300"/>
</dbReference>
<dbReference type="InterPro" id="IPR001962">
    <property type="entry name" value="Asn_synthase"/>
</dbReference>
<keyword evidence="4 9" id="KW-0547">Nucleotide-binding</keyword>
<dbReference type="AlphaFoldDB" id="A0A453IAS0"/>
<keyword evidence="3" id="KW-0028">Amino-acid biosynthesis</keyword>
<reference evidence="12" key="4">
    <citation type="submission" date="2019-03" db="UniProtKB">
        <authorList>
            <consortium name="EnsemblPlants"/>
        </authorList>
    </citation>
    <scope>IDENTIFICATION</scope>
</reference>
<reference evidence="12" key="3">
    <citation type="journal article" date="2017" name="Nature">
        <title>Genome sequence of the progenitor of the wheat D genome Aegilops tauschii.</title>
        <authorList>
            <person name="Luo M.C."/>
            <person name="Gu Y.Q."/>
            <person name="Puiu D."/>
            <person name="Wang H."/>
            <person name="Twardziok S.O."/>
            <person name="Deal K.R."/>
            <person name="Huo N."/>
            <person name="Zhu T."/>
            <person name="Wang L."/>
            <person name="Wang Y."/>
            <person name="McGuire P.E."/>
            <person name="Liu S."/>
            <person name="Long H."/>
            <person name="Ramasamy R.K."/>
            <person name="Rodriguez J.C."/>
            <person name="Van S.L."/>
            <person name="Yuan L."/>
            <person name="Wang Z."/>
            <person name="Xia Z."/>
            <person name="Xiao L."/>
            <person name="Anderson O.D."/>
            <person name="Ouyang S."/>
            <person name="Liang Y."/>
            <person name="Zimin A.V."/>
            <person name="Pertea G."/>
            <person name="Qi P."/>
            <person name="Bennetzen J.L."/>
            <person name="Dai X."/>
            <person name="Dawson M.W."/>
            <person name="Muller H.G."/>
            <person name="Kugler K."/>
            <person name="Rivarola-Duarte L."/>
            <person name="Spannagl M."/>
            <person name="Mayer K.F.X."/>
            <person name="Lu F.H."/>
            <person name="Bevan M.W."/>
            <person name="Leroy P."/>
            <person name="Li P."/>
            <person name="You F.M."/>
            <person name="Sun Q."/>
            <person name="Liu Z."/>
            <person name="Lyons E."/>
            <person name="Wicker T."/>
            <person name="Salzberg S.L."/>
            <person name="Devos K.M."/>
            <person name="Dvorak J."/>
        </authorList>
    </citation>
    <scope>NUCLEOTIDE SEQUENCE [LARGE SCALE GENOMIC DNA]</scope>
    <source>
        <strain evidence="12">cv. AL8/78</strain>
    </source>
</reference>
<keyword evidence="2" id="KW-0436">Ligase</keyword>
<dbReference type="Pfam" id="PF12481">
    <property type="entry name" value="DUF3700"/>
    <property type="match status" value="1"/>
</dbReference>
<dbReference type="CDD" id="cd00352">
    <property type="entry name" value="Gn_AT_II"/>
    <property type="match status" value="1"/>
</dbReference>
<dbReference type="Pfam" id="PF00733">
    <property type="entry name" value="Asn_synthase"/>
    <property type="match status" value="1"/>
</dbReference>
<dbReference type="Gene3D" id="3.40.50.620">
    <property type="entry name" value="HUPs"/>
    <property type="match status" value="1"/>
</dbReference>
<dbReference type="SUPFAM" id="SSF52402">
    <property type="entry name" value="Adenine nucleotide alpha hydrolases-like"/>
    <property type="match status" value="1"/>
</dbReference>
<dbReference type="PANTHER" id="PTHR11772:SF16">
    <property type="entry name" value="ASPARAGINE SYNTHETASE [GLUTAMINE-HYDROLYZING] 1"/>
    <property type="match status" value="1"/>
</dbReference>
<evidence type="ECO:0000256" key="3">
    <source>
        <dbReference type="ARBA" id="ARBA00022605"/>
    </source>
</evidence>
<evidence type="ECO:0000256" key="8">
    <source>
        <dbReference type="ARBA" id="ARBA00048741"/>
    </source>
</evidence>
<keyword evidence="13" id="KW-1185">Reference proteome</keyword>
<comment type="pathway">
    <text evidence="7">Amino-acid biosynthesis.</text>
</comment>
<evidence type="ECO:0000256" key="2">
    <source>
        <dbReference type="ARBA" id="ARBA00022598"/>
    </source>
</evidence>
<evidence type="ECO:0000256" key="4">
    <source>
        <dbReference type="ARBA" id="ARBA00022741"/>
    </source>
</evidence>